<evidence type="ECO:0000256" key="6">
    <source>
        <dbReference type="ARBA" id="ARBA00023136"/>
    </source>
</evidence>
<dbReference type="EMBL" id="NEXJ01000053">
    <property type="protein sequence ID" value="PSN91228.1"/>
    <property type="molecule type" value="Genomic_DNA"/>
</dbReference>
<feature type="transmembrane region" description="Helical" evidence="7">
    <location>
        <begin position="52"/>
        <end position="77"/>
    </location>
</feature>
<feature type="transmembrane region" description="Helical" evidence="7">
    <location>
        <begin position="329"/>
        <end position="346"/>
    </location>
</feature>
<evidence type="ECO:0000256" key="2">
    <source>
        <dbReference type="ARBA" id="ARBA00022448"/>
    </source>
</evidence>
<keyword evidence="3" id="KW-1003">Cell membrane</keyword>
<dbReference type="AlphaFoldDB" id="A0A2R6AY77"/>
<accession>A0A2R6AY77</accession>
<keyword evidence="4 7" id="KW-0812">Transmembrane</keyword>
<dbReference type="PANTHER" id="PTHR43302">
    <property type="entry name" value="TRANSPORTER ARSB-RELATED"/>
    <property type="match status" value="1"/>
</dbReference>
<proteinExistence type="predicted"/>
<organism evidence="9 10">
    <name type="scientific">Candidatus Marsarchaeota G2 archaeon ECH_B_SAG-M15</name>
    <dbReference type="NCBI Taxonomy" id="1978162"/>
    <lineage>
        <taxon>Archaea</taxon>
        <taxon>Candidatus Marsarchaeota</taxon>
        <taxon>Candidatus Marsarchaeota group 2</taxon>
    </lineage>
</organism>
<feature type="transmembrane region" description="Helical" evidence="7">
    <location>
        <begin position="224"/>
        <end position="241"/>
    </location>
</feature>
<evidence type="ECO:0000256" key="5">
    <source>
        <dbReference type="ARBA" id="ARBA00022989"/>
    </source>
</evidence>
<evidence type="ECO:0000256" key="1">
    <source>
        <dbReference type="ARBA" id="ARBA00004651"/>
    </source>
</evidence>
<gene>
    <name evidence="9" type="ORF">B9Q08_03340</name>
</gene>
<reference evidence="9 10" key="1">
    <citation type="submission" date="2017-04" db="EMBL/GenBank/DDBJ databases">
        <title>Novel microbial lineages endemic to geothermal iron-oxide mats fill important gaps in the evolutionary history of Archaea.</title>
        <authorList>
            <person name="Jay Z.J."/>
            <person name="Beam J.P."/>
            <person name="Dlakic M."/>
            <person name="Rusch D.B."/>
            <person name="Kozubal M.A."/>
            <person name="Inskeep W.P."/>
        </authorList>
    </citation>
    <scope>NUCLEOTIDE SEQUENCE [LARGE SCALE GENOMIC DNA]</scope>
    <source>
        <strain evidence="9">ECH_B_SAG-M15</strain>
    </source>
</reference>
<dbReference type="GO" id="GO:0005886">
    <property type="term" value="C:plasma membrane"/>
    <property type="evidence" value="ECO:0007669"/>
    <property type="project" value="UniProtKB-SubCell"/>
</dbReference>
<keyword evidence="6 7" id="KW-0472">Membrane</keyword>
<feature type="domain" description="Citrate transporter-like" evidence="8">
    <location>
        <begin position="12"/>
        <end position="281"/>
    </location>
</feature>
<dbReference type="Proteomes" id="UP000240490">
    <property type="component" value="Unassembled WGS sequence"/>
</dbReference>
<evidence type="ECO:0000313" key="10">
    <source>
        <dbReference type="Proteomes" id="UP000240490"/>
    </source>
</evidence>
<name>A0A2R6AY77_9ARCH</name>
<keyword evidence="2" id="KW-0813">Transport</keyword>
<feature type="transmembrane region" description="Helical" evidence="7">
    <location>
        <begin position="12"/>
        <end position="31"/>
    </location>
</feature>
<comment type="caution">
    <text evidence="9">The sequence shown here is derived from an EMBL/GenBank/DDBJ whole genome shotgun (WGS) entry which is preliminary data.</text>
</comment>
<evidence type="ECO:0000256" key="7">
    <source>
        <dbReference type="SAM" id="Phobius"/>
    </source>
</evidence>
<feature type="transmembrane region" description="Helical" evidence="7">
    <location>
        <begin position="134"/>
        <end position="153"/>
    </location>
</feature>
<evidence type="ECO:0000313" key="9">
    <source>
        <dbReference type="EMBL" id="PSN91228.1"/>
    </source>
</evidence>
<feature type="transmembrane region" description="Helical" evidence="7">
    <location>
        <begin position="173"/>
        <end position="189"/>
    </location>
</feature>
<feature type="transmembrane region" description="Helical" evidence="7">
    <location>
        <begin position="195"/>
        <end position="212"/>
    </location>
</feature>
<evidence type="ECO:0000256" key="3">
    <source>
        <dbReference type="ARBA" id="ARBA00022475"/>
    </source>
</evidence>
<dbReference type="Pfam" id="PF03600">
    <property type="entry name" value="CitMHS"/>
    <property type="match status" value="1"/>
</dbReference>
<protein>
    <recommendedName>
        <fullName evidence="8">Citrate transporter-like domain-containing protein</fullName>
    </recommendedName>
</protein>
<feature type="transmembrane region" description="Helical" evidence="7">
    <location>
        <begin position="261"/>
        <end position="283"/>
    </location>
</feature>
<dbReference type="InterPro" id="IPR004680">
    <property type="entry name" value="Cit_transptr-like_dom"/>
</dbReference>
<evidence type="ECO:0000256" key="4">
    <source>
        <dbReference type="ARBA" id="ARBA00022692"/>
    </source>
</evidence>
<keyword evidence="5 7" id="KW-1133">Transmembrane helix</keyword>
<evidence type="ECO:0000259" key="8">
    <source>
        <dbReference type="Pfam" id="PF03600"/>
    </source>
</evidence>
<dbReference type="PANTHER" id="PTHR43302:SF5">
    <property type="entry name" value="TRANSPORTER ARSB-RELATED"/>
    <property type="match status" value="1"/>
</dbReference>
<sequence>MITEIPNSYLETFNPSVYLSLAFLFGIAAQFRAMDGYSFLRRMLSSLDSKIGVVYAVALITTVFSPFILNDVLILILTPVLVKISRESAIGIAPLVVAEVTYTNISSALTPLGNPQNILLWEYSGLSAFRFVELTWRPLIVSLALTSIAVYPLTRHTGKKPINIDNEFNLRPAIYLFMVAALVFTLNLLKTPSVLSLAISFFLGFTFTARSLKTFRREFDVKSLLTLYLLITSVSVASIFLEGYLKPYVESAATGQQPYSAAFMLIVSNIISNVPATQLVLTVGNVPPTVAPKLAVEAGLAGNIDPIGSLANLLALNIMRQDGLPLRRTIMLQLLIGTISFLPAFIA</sequence>
<dbReference type="GO" id="GO:0055085">
    <property type="term" value="P:transmembrane transport"/>
    <property type="evidence" value="ECO:0007669"/>
    <property type="project" value="InterPro"/>
</dbReference>
<comment type="subcellular location">
    <subcellularLocation>
        <location evidence="1">Cell membrane</location>
        <topology evidence="1">Multi-pass membrane protein</topology>
    </subcellularLocation>
</comment>